<feature type="compositionally biased region" description="Pro residues" evidence="1">
    <location>
        <begin position="49"/>
        <end position="64"/>
    </location>
</feature>
<feature type="compositionally biased region" description="Polar residues" evidence="1">
    <location>
        <begin position="280"/>
        <end position="293"/>
    </location>
</feature>
<feature type="compositionally biased region" description="Low complexity" evidence="1">
    <location>
        <begin position="263"/>
        <end position="274"/>
    </location>
</feature>
<feature type="compositionally biased region" description="Basic and acidic residues" evidence="1">
    <location>
        <begin position="1"/>
        <end position="12"/>
    </location>
</feature>
<gene>
    <name evidence="2" type="ORF">M427DRAFT_159894</name>
</gene>
<dbReference type="EMBL" id="KQ965839">
    <property type="protein sequence ID" value="KXS10033.1"/>
    <property type="molecule type" value="Genomic_DNA"/>
</dbReference>
<sequence length="336" mass="37141">MYRESWGRDRSENLASVRGEPSFRSNNSGTPFKAKGNHQQLTRNGSNSRPPPSPPPSPVSPPSSPILEGGPFRHVSSNTHSNSTQLDQEMRYLCRRFEEFRSIVWGTARSLERDPLDTFPSYQSRTLHVYQPTHFFTFPPPELSRGTLISLPESRQFVDGLQTTGLLSAVPLIAPLGNPTRHPLTSTTWSSAPATADHSPRLADQSYAYNHDSNTDTPFAMYRSPLATPRGSDASFTPPNAFADLSRRSSSEPHDLIVEPSATHSGSHTSWGSRRGSGGQSRNLTPENQTPSVTRHDIAVSNSPPPSGTNVSEQFEGVLLRRARLRRERTVTPYSR</sequence>
<feature type="compositionally biased region" description="Basic and acidic residues" evidence="1">
    <location>
        <begin position="245"/>
        <end position="257"/>
    </location>
</feature>
<dbReference type="AlphaFoldDB" id="A0A139A102"/>
<evidence type="ECO:0000256" key="1">
    <source>
        <dbReference type="SAM" id="MobiDB-lite"/>
    </source>
</evidence>
<keyword evidence="3" id="KW-1185">Reference proteome</keyword>
<evidence type="ECO:0000313" key="2">
    <source>
        <dbReference type="EMBL" id="KXS10033.1"/>
    </source>
</evidence>
<feature type="region of interest" description="Disordered" evidence="1">
    <location>
        <begin position="1"/>
        <end position="84"/>
    </location>
</feature>
<feature type="compositionally biased region" description="Polar residues" evidence="1">
    <location>
        <begin position="75"/>
        <end position="84"/>
    </location>
</feature>
<evidence type="ECO:0000313" key="3">
    <source>
        <dbReference type="Proteomes" id="UP000070544"/>
    </source>
</evidence>
<dbReference type="Proteomes" id="UP000070544">
    <property type="component" value="Unassembled WGS sequence"/>
</dbReference>
<organism evidence="2 3">
    <name type="scientific">Gonapodya prolifera (strain JEL478)</name>
    <name type="common">Monoblepharis prolifera</name>
    <dbReference type="NCBI Taxonomy" id="1344416"/>
    <lineage>
        <taxon>Eukaryota</taxon>
        <taxon>Fungi</taxon>
        <taxon>Fungi incertae sedis</taxon>
        <taxon>Chytridiomycota</taxon>
        <taxon>Chytridiomycota incertae sedis</taxon>
        <taxon>Monoblepharidomycetes</taxon>
        <taxon>Monoblepharidales</taxon>
        <taxon>Gonapodyaceae</taxon>
        <taxon>Gonapodya</taxon>
    </lineage>
</organism>
<feature type="region of interest" description="Disordered" evidence="1">
    <location>
        <begin position="220"/>
        <end position="315"/>
    </location>
</feature>
<protein>
    <submittedName>
        <fullName evidence="2">Uncharacterized protein</fullName>
    </submittedName>
</protein>
<reference evidence="2 3" key="1">
    <citation type="journal article" date="2015" name="Genome Biol. Evol.">
        <title>Phylogenomic analyses indicate that early fungi evolved digesting cell walls of algal ancestors of land plants.</title>
        <authorList>
            <person name="Chang Y."/>
            <person name="Wang S."/>
            <person name="Sekimoto S."/>
            <person name="Aerts A.L."/>
            <person name="Choi C."/>
            <person name="Clum A."/>
            <person name="LaButti K.M."/>
            <person name="Lindquist E.A."/>
            <person name="Yee Ngan C."/>
            <person name="Ohm R.A."/>
            <person name="Salamov A.A."/>
            <person name="Grigoriev I.V."/>
            <person name="Spatafora J.W."/>
            <person name="Berbee M.L."/>
        </authorList>
    </citation>
    <scope>NUCLEOTIDE SEQUENCE [LARGE SCALE GENOMIC DNA]</scope>
    <source>
        <strain evidence="2 3">JEL478</strain>
    </source>
</reference>
<accession>A0A139A102</accession>
<name>A0A139A102_GONPJ</name>
<proteinExistence type="predicted"/>